<sequence length="74" mass="8300">MTYMNTSAATTRPVRSGLRNTGLVARLLDLVGLYTQRRALARLDDAALRDIGLSRRDAMTEANRPLWDLPRTGR</sequence>
<proteinExistence type="predicted"/>
<evidence type="ECO:0000259" key="1">
    <source>
        <dbReference type="Pfam" id="PF06568"/>
    </source>
</evidence>
<accession>A0A1Y5SSS2</accession>
<dbReference type="EMBL" id="FWFZ01000008">
    <property type="protein sequence ID" value="SLN46933.1"/>
    <property type="molecule type" value="Genomic_DNA"/>
</dbReference>
<reference evidence="2 3" key="1">
    <citation type="submission" date="2017-03" db="EMBL/GenBank/DDBJ databases">
        <authorList>
            <person name="Afonso C.L."/>
            <person name="Miller P.J."/>
            <person name="Scott M.A."/>
            <person name="Spackman E."/>
            <person name="Goraichik I."/>
            <person name="Dimitrov K.M."/>
            <person name="Suarez D.L."/>
            <person name="Swayne D.E."/>
        </authorList>
    </citation>
    <scope>NUCLEOTIDE SEQUENCE [LARGE SCALE GENOMIC DNA]</scope>
    <source>
        <strain evidence="2 3">CECT 7023</strain>
    </source>
</reference>
<dbReference type="OrthoDB" id="8096613at2"/>
<organism evidence="2 3">
    <name type="scientific">Roseisalinus antarcticus</name>
    <dbReference type="NCBI Taxonomy" id="254357"/>
    <lineage>
        <taxon>Bacteria</taxon>
        <taxon>Pseudomonadati</taxon>
        <taxon>Pseudomonadota</taxon>
        <taxon>Alphaproteobacteria</taxon>
        <taxon>Rhodobacterales</taxon>
        <taxon>Roseobacteraceae</taxon>
        <taxon>Roseisalinus</taxon>
    </lineage>
</organism>
<evidence type="ECO:0000313" key="3">
    <source>
        <dbReference type="Proteomes" id="UP000193900"/>
    </source>
</evidence>
<dbReference type="InterPro" id="IPR009506">
    <property type="entry name" value="YjiS-like"/>
</dbReference>
<gene>
    <name evidence="2" type="ORF">ROA7023_01952</name>
</gene>
<feature type="domain" description="YjiS-like" evidence="1">
    <location>
        <begin position="35"/>
        <end position="58"/>
    </location>
</feature>
<evidence type="ECO:0000313" key="2">
    <source>
        <dbReference type="EMBL" id="SLN46933.1"/>
    </source>
</evidence>
<name>A0A1Y5SSS2_9RHOB</name>
<dbReference type="AlphaFoldDB" id="A0A1Y5SSS2"/>
<keyword evidence="3" id="KW-1185">Reference proteome</keyword>
<dbReference type="Proteomes" id="UP000193900">
    <property type="component" value="Unassembled WGS sequence"/>
</dbReference>
<dbReference type="Pfam" id="PF06568">
    <property type="entry name" value="YjiS-like"/>
    <property type="match status" value="1"/>
</dbReference>
<dbReference type="RefSeq" id="WP_085878808.1">
    <property type="nucleotide sequence ID" value="NZ_FWFZ01000008.1"/>
</dbReference>
<protein>
    <recommendedName>
        <fullName evidence="1">YjiS-like domain-containing protein</fullName>
    </recommendedName>
</protein>